<evidence type="ECO:0000313" key="4">
    <source>
        <dbReference type="Proteomes" id="UP000050795"/>
    </source>
</evidence>
<feature type="chain" id="PRO_5041659808" description="Saposin B-type domain-containing protein" evidence="2">
    <location>
        <begin position="25"/>
        <end position="211"/>
    </location>
</feature>
<proteinExistence type="predicted"/>
<dbReference type="WBParaSite" id="TREG1_75400.1">
    <property type="protein sequence ID" value="TREG1_75400.1"/>
    <property type="gene ID" value="TREG1_75400"/>
</dbReference>
<dbReference type="Gene3D" id="1.10.225.10">
    <property type="entry name" value="Saposin-like"/>
    <property type="match status" value="1"/>
</dbReference>
<protein>
    <recommendedName>
        <fullName evidence="3">Saposin B-type domain-containing protein</fullName>
    </recommendedName>
</protein>
<keyword evidence="2" id="KW-0732">Signal</keyword>
<reference evidence="5" key="2">
    <citation type="submission" date="2023-11" db="UniProtKB">
        <authorList>
            <consortium name="WormBaseParasite"/>
        </authorList>
    </citation>
    <scope>IDENTIFICATION</scope>
</reference>
<evidence type="ECO:0000313" key="5">
    <source>
        <dbReference type="WBParaSite" id="TREG1_75400.1"/>
    </source>
</evidence>
<dbReference type="Proteomes" id="UP000050795">
    <property type="component" value="Unassembled WGS sequence"/>
</dbReference>
<name>A0AA85KA16_TRIRE</name>
<evidence type="ECO:0000256" key="1">
    <source>
        <dbReference type="ARBA" id="ARBA00023157"/>
    </source>
</evidence>
<dbReference type="PROSITE" id="PS51257">
    <property type="entry name" value="PROKAR_LIPOPROTEIN"/>
    <property type="match status" value="1"/>
</dbReference>
<dbReference type="InterPro" id="IPR008139">
    <property type="entry name" value="SaposinB_dom"/>
</dbReference>
<dbReference type="InterPro" id="IPR011001">
    <property type="entry name" value="Saposin-like"/>
</dbReference>
<feature type="signal peptide" evidence="2">
    <location>
        <begin position="1"/>
        <end position="24"/>
    </location>
</feature>
<dbReference type="SUPFAM" id="SSF47862">
    <property type="entry name" value="Saposin"/>
    <property type="match status" value="1"/>
</dbReference>
<evidence type="ECO:0000259" key="3">
    <source>
        <dbReference type="PROSITE" id="PS50015"/>
    </source>
</evidence>
<sequence length="211" mass="23880">MNRLSINAVYILSVFSCLNYCGDAFIEEYFVEKFCQKTINLALPIESTEVNSDHIDGIIKDACSNIHKNDTEMEISTCINQTKEYQGNFSSKDFHNFITQQFCNDGSNDQQTVDDLSSIGCSECLAMINFTLVILHSPMLLERITEAIDKTCYFLSFIWTECGQFATNGFLMYADNLKKGESLQVCQSLNICNNRNLSENSGNQSLLNEQK</sequence>
<dbReference type="PROSITE" id="PS50015">
    <property type="entry name" value="SAP_B"/>
    <property type="match status" value="1"/>
</dbReference>
<keyword evidence="4" id="KW-1185">Reference proteome</keyword>
<dbReference type="AlphaFoldDB" id="A0AA85KA16"/>
<accession>A0AA85KA16</accession>
<feature type="domain" description="Saposin B-type" evidence="3">
    <location>
        <begin position="117"/>
        <end position="196"/>
    </location>
</feature>
<reference evidence="4" key="1">
    <citation type="submission" date="2022-06" db="EMBL/GenBank/DDBJ databases">
        <authorList>
            <person name="Berger JAMES D."/>
            <person name="Berger JAMES D."/>
        </authorList>
    </citation>
    <scope>NUCLEOTIDE SEQUENCE [LARGE SCALE GENOMIC DNA]</scope>
</reference>
<evidence type="ECO:0000256" key="2">
    <source>
        <dbReference type="SAM" id="SignalP"/>
    </source>
</evidence>
<organism evidence="4 5">
    <name type="scientific">Trichobilharzia regenti</name>
    <name type="common">Nasal bird schistosome</name>
    <dbReference type="NCBI Taxonomy" id="157069"/>
    <lineage>
        <taxon>Eukaryota</taxon>
        <taxon>Metazoa</taxon>
        <taxon>Spiralia</taxon>
        <taxon>Lophotrochozoa</taxon>
        <taxon>Platyhelminthes</taxon>
        <taxon>Trematoda</taxon>
        <taxon>Digenea</taxon>
        <taxon>Strigeidida</taxon>
        <taxon>Schistosomatoidea</taxon>
        <taxon>Schistosomatidae</taxon>
        <taxon>Trichobilharzia</taxon>
    </lineage>
</organism>
<keyword evidence="1" id="KW-1015">Disulfide bond</keyword>